<dbReference type="GO" id="GO:0003677">
    <property type="term" value="F:DNA binding"/>
    <property type="evidence" value="ECO:0007669"/>
    <property type="project" value="UniProtKB-KW"/>
</dbReference>
<reference evidence="3 4" key="1">
    <citation type="journal article" date="2010" name="Stand. Genomic Sci.">
        <title>Complete genome sequence of Methanoplanus petrolearius type strain (SEBR 4847).</title>
        <authorList>
            <person name="Brambilla E."/>
            <person name="Djao O.D."/>
            <person name="Daligault H."/>
            <person name="Lapidus A."/>
            <person name="Lucas S."/>
            <person name="Hammon N."/>
            <person name="Nolan M."/>
            <person name="Tice H."/>
            <person name="Cheng J.F."/>
            <person name="Han C."/>
            <person name="Tapia R."/>
            <person name="Goodwin L."/>
            <person name="Pitluck S."/>
            <person name="Liolios K."/>
            <person name="Ivanova N."/>
            <person name="Mavromatis K."/>
            <person name="Mikhailova N."/>
            <person name="Pati A."/>
            <person name="Chen A."/>
            <person name="Palaniappan K."/>
            <person name="Land M."/>
            <person name="Hauser L."/>
            <person name="Chang Y.J."/>
            <person name="Jeffries C.D."/>
            <person name="Rohde M."/>
            <person name="Spring S."/>
            <person name="Sikorski J."/>
            <person name="Goker M."/>
            <person name="Woyke T."/>
            <person name="Bristow J."/>
            <person name="Eisen J.A."/>
            <person name="Markowitz V."/>
            <person name="Hugenholtz P."/>
            <person name="Kyrpides N.C."/>
            <person name="Klenk H.P."/>
        </authorList>
    </citation>
    <scope>NUCLEOTIDE SEQUENCE [LARGE SCALE GENOMIC DNA]</scope>
    <source>
        <strain evidence="4">DSM 11571 / OCM 486 / SEBR 4847</strain>
    </source>
</reference>
<dbReference type="KEGG" id="mpi:Mpet_0062"/>
<dbReference type="STRING" id="679926.Mpet_0062"/>
<evidence type="ECO:0000256" key="1">
    <source>
        <dbReference type="ARBA" id="ARBA00023125"/>
    </source>
</evidence>
<dbReference type="NCBIfam" id="TIGR01766">
    <property type="entry name" value="IS200/IS605 family accessory protein TnpB-like domain"/>
    <property type="match status" value="1"/>
</dbReference>
<dbReference type="NCBIfam" id="NF040570">
    <property type="entry name" value="guided_TnpB"/>
    <property type="match status" value="1"/>
</dbReference>
<dbReference type="RefSeq" id="WP_013328022.1">
    <property type="nucleotide sequence ID" value="NC_014507.1"/>
</dbReference>
<dbReference type="AlphaFoldDB" id="E1RDF9"/>
<sequence length="252" mass="29360">MTQVQAELSDRWIGIDLNTTGYIAVVADPNTGFTAKLGREARLIHDEFNRERKKLKNRKKTRNLKRLDKRETGQLRDLNKYLSREIVRIASDLDCGIKFERLSGGRFRRKNRRGIITDFSINNWYFYHLCQMVENRAVRRGIPVLYVDPSFTSQICSRCGAHGRRHRKVFQCPECGYICHADVNAAFNIARSPVNRWEDMEKIRLEAERAKIKREIRRINAVSKSPACEIADWSSFPADSFSLLFSRQSCEI</sequence>
<accession>E1RDF9</accession>
<dbReference type="OrthoDB" id="33505at2157"/>
<evidence type="ECO:0000313" key="3">
    <source>
        <dbReference type="EMBL" id="ADN34843.1"/>
    </source>
</evidence>
<proteinExistence type="predicted"/>
<dbReference type="Proteomes" id="UP000006565">
    <property type="component" value="Chromosome"/>
</dbReference>
<keyword evidence="4" id="KW-1185">Reference proteome</keyword>
<evidence type="ECO:0000259" key="2">
    <source>
        <dbReference type="Pfam" id="PF07282"/>
    </source>
</evidence>
<dbReference type="Pfam" id="PF07282">
    <property type="entry name" value="Cas12f1-like_TNB"/>
    <property type="match status" value="1"/>
</dbReference>
<evidence type="ECO:0000313" key="4">
    <source>
        <dbReference type="Proteomes" id="UP000006565"/>
    </source>
</evidence>
<dbReference type="HOGENOM" id="CLU_1100972_0_0_2"/>
<name>E1RDF9_METP4</name>
<protein>
    <submittedName>
        <fullName evidence="3">Transposase, IS605 OrfB family</fullName>
    </submittedName>
</protein>
<dbReference type="InterPro" id="IPR010095">
    <property type="entry name" value="Cas12f1-like_TNB"/>
</dbReference>
<dbReference type="eggNOG" id="arCOG00680">
    <property type="taxonomic scope" value="Archaea"/>
</dbReference>
<organism evidence="3 4">
    <name type="scientific">Methanolacinia petrolearia (strain DSM 11571 / OCM 486 / SEBR 4847)</name>
    <name type="common">Methanoplanus petrolearius</name>
    <dbReference type="NCBI Taxonomy" id="679926"/>
    <lineage>
        <taxon>Archaea</taxon>
        <taxon>Methanobacteriati</taxon>
        <taxon>Methanobacteriota</taxon>
        <taxon>Stenosarchaea group</taxon>
        <taxon>Methanomicrobia</taxon>
        <taxon>Methanomicrobiales</taxon>
        <taxon>Methanomicrobiaceae</taxon>
        <taxon>Methanolacinia</taxon>
    </lineage>
</organism>
<feature type="domain" description="Cas12f1-like TNB" evidence="2">
    <location>
        <begin position="126"/>
        <end position="189"/>
    </location>
</feature>
<dbReference type="GeneID" id="9742500"/>
<dbReference type="EMBL" id="CP002117">
    <property type="protein sequence ID" value="ADN34843.1"/>
    <property type="molecule type" value="Genomic_DNA"/>
</dbReference>
<keyword evidence="1" id="KW-0238">DNA-binding</keyword>
<gene>
    <name evidence="3" type="ordered locus">Mpet_0062</name>
</gene>